<reference evidence="1 2" key="1">
    <citation type="journal article" date="2015" name="Nature">
        <title>rRNA introns, odd ribosomes, and small enigmatic genomes across a large radiation of phyla.</title>
        <authorList>
            <person name="Brown C.T."/>
            <person name="Hug L.A."/>
            <person name="Thomas B.C."/>
            <person name="Sharon I."/>
            <person name="Castelle C.J."/>
            <person name="Singh A."/>
            <person name="Wilkins M.J."/>
            <person name="Williams K.H."/>
            <person name="Banfield J.F."/>
        </authorList>
    </citation>
    <scope>NUCLEOTIDE SEQUENCE [LARGE SCALE GENOMIC DNA]</scope>
</reference>
<comment type="caution">
    <text evidence="1">The sequence shown here is derived from an EMBL/GenBank/DDBJ whole genome shotgun (WGS) entry which is preliminary data.</text>
</comment>
<name>A0A0G0E2W3_UNCC3</name>
<proteinExistence type="predicted"/>
<organism evidence="1 2">
    <name type="scientific">candidate division CPR3 bacterium GW2011_GWF2_35_18</name>
    <dbReference type="NCBI Taxonomy" id="1618350"/>
    <lineage>
        <taxon>Bacteria</taxon>
        <taxon>Bacteria division CPR3</taxon>
    </lineage>
</organism>
<evidence type="ECO:0000313" key="1">
    <source>
        <dbReference type="EMBL" id="KKP69570.1"/>
    </source>
</evidence>
<protein>
    <recommendedName>
        <fullName evidence="3">Type IV secretory pathway VirB4 component-like protein</fullName>
    </recommendedName>
</protein>
<sequence>MFTSSQSILNIQDIKDDLLITKAGTFCLIIQTNAINFDLLSETEQDAMIGAYAQLVNSLSFPIQIVIHTRRMDISNYLLYLENFEKRQPNKTLRDQISYYRKFINQLVVTGNVLYKKFFIILSYQEAETQKMGALSKVVGNTIKKEEKIEITPRLLENAKTNLYEKREFVVGLLSRMGIKAEQLNSRQIVELFYSIYNPSESDQQHLTQQVEDYTAAIVQPVLE</sequence>
<evidence type="ECO:0008006" key="3">
    <source>
        <dbReference type="Google" id="ProtNLM"/>
    </source>
</evidence>
<accession>A0A0G0E2W3</accession>
<dbReference type="Proteomes" id="UP000034581">
    <property type="component" value="Unassembled WGS sequence"/>
</dbReference>
<gene>
    <name evidence="1" type="ORF">UR67_C0005G0059</name>
</gene>
<dbReference type="STRING" id="1618350.UR67_C0005G0059"/>
<dbReference type="EMBL" id="LBQB01000005">
    <property type="protein sequence ID" value="KKP69570.1"/>
    <property type="molecule type" value="Genomic_DNA"/>
</dbReference>
<evidence type="ECO:0000313" key="2">
    <source>
        <dbReference type="Proteomes" id="UP000034581"/>
    </source>
</evidence>
<dbReference type="AlphaFoldDB" id="A0A0G0E2W3"/>